<evidence type="ECO:0000256" key="1">
    <source>
        <dbReference type="ARBA" id="ARBA00023002"/>
    </source>
</evidence>
<dbReference type="Pfam" id="PF00171">
    <property type="entry name" value="Aldedh"/>
    <property type="match status" value="1"/>
</dbReference>
<organism evidence="5 6">
    <name type="scientific">Microlunatus spumicola</name>
    <dbReference type="NCBI Taxonomy" id="81499"/>
    <lineage>
        <taxon>Bacteria</taxon>
        <taxon>Bacillati</taxon>
        <taxon>Actinomycetota</taxon>
        <taxon>Actinomycetes</taxon>
        <taxon>Propionibacteriales</taxon>
        <taxon>Propionibacteriaceae</taxon>
        <taxon>Microlunatus</taxon>
    </lineage>
</organism>
<dbReference type="InterPro" id="IPR016163">
    <property type="entry name" value="Ald_DH_C"/>
</dbReference>
<sequence>MSVIERTADVVELPIGSLRTGLRIGGEVLPGGAAPIPVTNPSTGEVFAEVAGADEADIDRAVRVADATFRSGVWRDLPIQERAQVLNRFADGMAARMEDLYRIETMNNGRPITETKAQITRLPEWYRYNAALLLADRDAVVPMRGDYHSYTSRFPLGVVGILSSFNHPMMITSKSLAPALATGNSVVLKPSEQTPLTALLLSDIAAEAGIPDGVFNVVPGLGPTAGAALTRHRLVRKVVFTGGTGPGREIAHAAADRFAKATLELGGKSPVLVFDDTPVDVAARGAAFGGFIGAGQTCIAGSRLIVQRTIYDDFVAELARVADSLRMGDPSLAETQLGPVISERARRRILDYVDGGVAEGARLVAGGRAGEVEGLEGGYFVQPTVLADVTNDMGVARQEVFGPVVVVIPFDDEEEAIRIANDSEFGLGSSVWTRDVARAHRVAQQLEMGMVWVNDHHRLDPSSPWGGLRDSGIGREGGWESFHDFTHVRAISVRTAPDDVDWYGGVATDRLN</sequence>
<dbReference type="SUPFAM" id="SSF53720">
    <property type="entry name" value="ALDH-like"/>
    <property type="match status" value="1"/>
</dbReference>
<proteinExistence type="inferred from homology"/>
<dbReference type="Proteomes" id="UP001500767">
    <property type="component" value="Unassembled WGS sequence"/>
</dbReference>
<protein>
    <submittedName>
        <fullName evidence="5">Aldehyde dehydrogenase</fullName>
    </submittedName>
</protein>
<keyword evidence="6" id="KW-1185">Reference proteome</keyword>
<dbReference type="Gene3D" id="3.40.309.10">
    <property type="entry name" value="Aldehyde Dehydrogenase, Chain A, domain 2"/>
    <property type="match status" value="1"/>
</dbReference>
<feature type="active site" evidence="2">
    <location>
        <position position="264"/>
    </location>
</feature>
<reference evidence="6" key="1">
    <citation type="journal article" date="2019" name="Int. J. Syst. Evol. Microbiol.">
        <title>The Global Catalogue of Microorganisms (GCM) 10K type strain sequencing project: providing services to taxonomists for standard genome sequencing and annotation.</title>
        <authorList>
            <consortium name="The Broad Institute Genomics Platform"/>
            <consortium name="The Broad Institute Genome Sequencing Center for Infectious Disease"/>
            <person name="Wu L."/>
            <person name="Ma J."/>
        </authorList>
    </citation>
    <scope>NUCLEOTIDE SEQUENCE [LARGE SCALE GENOMIC DNA]</scope>
    <source>
        <strain evidence="6">JCM 16540</strain>
    </source>
</reference>
<dbReference type="InterPro" id="IPR016161">
    <property type="entry name" value="Ald_DH/histidinol_DH"/>
</dbReference>
<comment type="caution">
    <text evidence="5">The sequence shown here is derived from an EMBL/GenBank/DDBJ whole genome shotgun (WGS) entry which is preliminary data.</text>
</comment>
<dbReference type="PANTHER" id="PTHR11699">
    <property type="entry name" value="ALDEHYDE DEHYDROGENASE-RELATED"/>
    <property type="match status" value="1"/>
</dbReference>
<feature type="domain" description="Aldehyde dehydrogenase" evidence="4">
    <location>
        <begin position="35"/>
        <end position="490"/>
    </location>
</feature>
<evidence type="ECO:0000313" key="5">
    <source>
        <dbReference type="EMBL" id="GAA3570994.1"/>
    </source>
</evidence>
<evidence type="ECO:0000256" key="3">
    <source>
        <dbReference type="RuleBase" id="RU003345"/>
    </source>
</evidence>
<dbReference type="InterPro" id="IPR015590">
    <property type="entry name" value="Aldehyde_DH_dom"/>
</dbReference>
<dbReference type="InterPro" id="IPR029510">
    <property type="entry name" value="Ald_DH_CS_GLU"/>
</dbReference>
<evidence type="ECO:0000259" key="4">
    <source>
        <dbReference type="Pfam" id="PF00171"/>
    </source>
</evidence>
<dbReference type="Gene3D" id="3.40.605.10">
    <property type="entry name" value="Aldehyde Dehydrogenase, Chain A, domain 1"/>
    <property type="match status" value="1"/>
</dbReference>
<accession>A0ABP6XSG1</accession>
<gene>
    <name evidence="5" type="ORF">GCM10022197_29320</name>
</gene>
<comment type="similarity">
    <text evidence="3">Belongs to the aldehyde dehydrogenase family.</text>
</comment>
<dbReference type="EMBL" id="BAAAYR010000004">
    <property type="protein sequence ID" value="GAA3570994.1"/>
    <property type="molecule type" value="Genomic_DNA"/>
</dbReference>
<dbReference type="InterPro" id="IPR016162">
    <property type="entry name" value="Ald_DH_N"/>
</dbReference>
<dbReference type="PROSITE" id="PS00687">
    <property type="entry name" value="ALDEHYDE_DEHYDR_GLU"/>
    <property type="match status" value="1"/>
</dbReference>
<evidence type="ECO:0000256" key="2">
    <source>
        <dbReference type="PROSITE-ProRule" id="PRU10007"/>
    </source>
</evidence>
<dbReference type="RefSeq" id="WP_204913367.1">
    <property type="nucleotide sequence ID" value="NZ_BAAAYR010000004.1"/>
</dbReference>
<dbReference type="CDD" id="cd07114">
    <property type="entry name" value="ALDH_DhaS"/>
    <property type="match status" value="1"/>
</dbReference>
<evidence type="ECO:0000313" key="6">
    <source>
        <dbReference type="Proteomes" id="UP001500767"/>
    </source>
</evidence>
<name>A0ABP6XSG1_9ACTN</name>
<keyword evidence="1 3" id="KW-0560">Oxidoreductase</keyword>